<dbReference type="InterPro" id="IPR000184">
    <property type="entry name" value="Bac_surfAg_D15"/>
</dbReference>
<name>A0AAN4W2B3_9BACT</name>
<dbReference type="Proteomes" id="UP001310022">
    <property type="component" value="Unassembled WGS sequence"/>
</dbReference>
<evidence type="ECO:0000259" key="3">
    <source>
        <dbReference type="Pfam" id="PF01103"/>
    </source>
</evidence>
<sequence length="379" mass="43129">MPVNLKGIKMTRSDDSSRSVGVALLFFIFIWKCLGTASATAQEVVANDVKLYPEKLDKNFHFIPVPYGNYEEVTGISVGLAPLVMFHPVAEDTLSPASVLGLFGMYAQNKSRMGMGFTQLFFNEDRWRLTAAFGQAQINYQFVMRHPDWEIIPYESGLNFGFLQVERRLFSRLYGGLTYYQTQYNTRIKSQEADAFSLTQVGIGMNLSLDKRPDFYYPRNGSLAQLNFYIHPEWMGNAKPVRILEMEFQQYFSLRNEQDVLVLRFYAGLKGGYISFNDQFILGDGNIRGYSTGAHRAHHLLTFQAEYRYNFHAKWGAVGFVEGATLFQAVDSRDNGQIFPSVGAGIRYEVWQKPRFTIGMDVAMGRQDGGLYLRIGTAF</sequence>
<dbReference type="Gene3D" id="2.40.160.50">
    <property type="entry name" value="membrane protein fhac: a member of the omp85/tpsb transporter family"/>
    <property type="match status" value="1"/>
</dbReference>
<evidence type="ECO:0000256" key="1">
    <source>
        <dbReference type="ARBA" id="ARBA00004370"/>
    </source>
</evidence>
<keyword evidence="2" id="KW-0472">Membrane</keyword>
<keyword evidence="5" id="KW-1185">Reference proteome</keyword>
<dbReference type="GO" id="GO:0019867">
    <property type="term" value="C:outer membrane"/>
    <property type="evidence" value="ECO:0007669"/>
    <property type="project" value="InterPro"/>
</dbReference>
<reference evidence="4 5" key="1">
    <citation type="submission" date="2021-12" db="EMBL/GenBank/DDBJ databases">
        <title>Genome sequencing of bacteria with rrn-lacking chromosome and rrn-plasmid.</title>
        <authorList>
            <person name="Anda M."/>
            <person name="Iwasaki W."/>
        </authorList>
    </citation>
    <scope>NUCLEOTIDE SEQUENCE [LARGE SCALE GENOMIC DNA]</scope>
    <source>
        <strain evidence="4 5">NBRC 15940</strain>
    </source>
</reference>
<accession>A0AAN4W2B3</accession>
<evidence type="ECO:0000313" key="5">
    <source>
        <dbReference type="Proteomes" id="UP001310022"/>
    </source>
</evidence>
<dbReference type="Pfam" id="PF01103">
    <property type="entry name" value="Omp85"/>
    <property type="match status" value="1"/>
</dbReference>
<comment type="subcellular location">
    <subcellularLocation>
        <location evidence="1">Membrane</location>
    </subcellularLocation>
</comment>
<comment type="caution">
    <text evidence="4">The sequence shown here is derived from an EMBL/GenBank/DDBJ whole genome shotgun (WGS) entry which is preliminary data.</text>
</comment>
<feature type="domain" description="Bacterial surface antigen (D15)" evidence="3">
    <location>
        <begin position="105"/>
        <end position="379"/>
    </location>
</feature>
<gene>
    <name evidence="4" type="ORF">PEDI_38700</name>
</gene>
<dbReference type="AlphaFoldDB" id="A0AAN4W2B3"/>
<evidence type="ECO:0000256" key="2">
    <source>
        <dbReference type="ARBA" id="ARBA00023136"/>
    </source>
</evidence>
<protein>
    <recommendedName>
        <fullName evidence="3">Bacterial surface antigen (D15) domain-containing protein</fullName>
    </recommendedName>
</protein>
<dbReference type="EMBL" id="BQKE01000002">
    <property type="protein sequence ID" value="GJM63318.1"/>
    <property type="molecule type" value="Genomic_DNA"/>
</dbReference>
<evidence type="ECO:0000313" key="4">
    <source>
        <dbReference type="EMBL" id="GJM63318.1"/>
    </source>
</evidence>
<proteinExistence type="predicted"/>
<organism evidence="4 5">
    <name type="scientific">Persicobacter diffluens</name>
    <dbReference type="NCBI Taxonomy" id="981"/>
    <lineage>
        <taxon>Bacteria</taxon>
        <taxon>Pseudomonadati</taxon>
        <taxon>Bacteroidota</taxon>
        <taxon>Cytophagia</taxon>
        <taxon>Cytophagales</taxon>
        <taxon>Persicobacteraceae</taxon>
        <taxon>Persicobacter</taxon>
    </lineage>
</organism>